<feature type="region of interest" description="Disordered" evidence="4">
    <location>
        <begin position="2364"/>
        <end position="2404"/>
    </location>
</feature>
<dbReference type="Pfam" id="PF00307">
    <property type="entry name" value="CH"/>
    <property type="match status" value="2"/>
</dbReference>
<dbReference type="SUPFAM" id="SSF46966">
    <property type="entry name" value="Spectrin repeat"/>
    <property type="match status" value="13"/>
</dbReference>
<dbReference type="InterPro" id="IPR041681">
    <property type="entry name" value="PH_9"/>
</dbReference>
<dbReference type="InParanoid" id="B3SAU1"/>
<dbReference type="InterPro" id="IPR001715">
    <property type="entry name" value="CH_dom"/>
</dbReference>
<reference evidence="6 7" key="1">
    <citation type="journal article" date="2008" name="Nature">
        <title>The Trichoplax genome and the nature of placozoans.</title>
        <authorList>
            <person name="Srivastava M."/>
            <person name="Begovic E."/>
            <person name="Chapman J."/>
            <person name="Putnam N.H."/>
            <person name="Hellsten U."/>
            <person name="Kawashima T."/>
            <person name="Kuo A."/>
            <person name="Mitros T."/>
            <person name="Salamov A."/>
            <person name="Carpenter M.L."/>
            <person name="Signorovitch A.Y."/>
            <person name="Moreno M.A."/>
            <person name="Kamm K."/>
            <person name="Grimwood J."/>
            <person name="Schmutz J."/>
            <person name="Shapiro H."/>
            <person name="Grigoriev I.V."/>
            <person name="Buss L.W."/>
            <person name="Schierwater B."/>
            <person name="Dellaporta S.L."/>
            <person name="Rokhsar D.S."/>
        </authorList>
    </citation>
    <scope>NUCLEOTIDE SEQUENCE [LARGE SCALE GENOMIC DNA]</scope>
    <source>
        <strain evidence="6 7">Grell-BS-1999</strain>
    </source>
</reference>
<feature type="domain" description="Calponin-homology (CH)" evidence="5">
    <location>
        <begin position="148"/>
        <end position="252"/>
    </location>
</feature>
<dbReference type="CDD" id="cd10571">
    <property type="entry name" value="PH_beta_spectrin"/>
    <property type="match status" value="1"/>
</dbReference>
<dbReference type="CDD" id="cd00176">
    <property type="entry name" value="SPEC"/>
    <property type="match status" value="8"/>
</dbReference>
<dbReference type="CTD" id="6758585"/>
<dbReference type="SUPFAM" id="SSF47576">
    <property type="entry name" value="Calponin-homology domain, CH-domain"/>
    <property type="match status" value="1"/>
</dbReference>
<dbReference type="GO" id="GO:0030036">
    <property type="term" value="P:actin cytoskeleton organization"/>
    <property type="evidence" value="ECO:0000318"/>
    <property type="project" value="GO_Central"/>
</dbReference>
<keyword evidence="7" id="KW-1185">Reference proteome</keyword>
<dbReference type="EMBL" id="DS985262">
    <property type="protein sequence ID" value="EDV20212.1"/>
    <property type="molecule type" value="Genomic_DNA"/>
</dbReference>
<feature type="domain" description="Calponin-homology (CH)" evidence="5">
    <location>
        <begin position="26"/>
        <end position="130"/>
    </location>
</feature>
<evidence type="ECO:0000256" key="3">
    <source>
        <dbReference type="SAM" id="Coils"/>
    </source>
</evidence>
<dbReference type="Gene3D" id="1.10.418.10">
    <property type="entry name" value="Calponin-like domain"/>
    <property type="match status" value="2"/>
</dbReference>
<dbReference type="GO" id="GO:0030864">
    <property type="term" value="C:cortical actin cytoskeleton"/>
    <property type="evidence" value="ECO:0000318"/>
    <property type="project" value="GO_Central"/>
</dbReference>
<evidence type="ECO:0000256" key="4">
    <source>
        <dbReference type="SAM" id="MobiDB-lite"/>
    </source>
</evidence>
<dbReference type="SUPFAM" id="SSF50729">
    <property type="entry name" value="PH domain-like"/>
    <property type="match status" value="1"/>
</dbReference>
<dbReference type="GO" id="GO:0042995">
    <property type="term" value="C:cell projection"/>
    <property type="evidence" value="ECO:0000318"/>
    <property type="project" value="GO_Central"/>
</dbReference>
<dbReference type="STRING" id="10228.B3SAU1"/>
<dbReference type="eggNOG" id="KOG0517">
    <property type="taxonomic scope" value="Eukaryota"/>
</dbReference>
<evidence type="ECO:0000256" key="2">
    <source>
        <dbReference type="ARBA" id="ARBA00023203"/>
    </source>
</evidence>
<dbReference type="InterPro" id="IPR001605">
    <property type="entry name" value="PH_dom-spectrin-type"/>
</dbReference>
<protein>
    <recommendedName>
        <fullName evidence="5">Calponin-homology (CH) domain-containing protein</fullName>
    </recommendedName>
</protein>
<gene>
    <name evidence="6" type="ORF">TRIADDRAFT_61380</name>
</gene>
<dbReference type="Pfam" id="PF15410">
    <property type="entry name" value="PH_9"/>
    <property type="match status" value="1"/>
</dbReference>
<sequence length="2526" mass="294223">MSQNNDEARAGMFEKSRKALAGERENVQKKTFTKWVNSHIAKVHLEVKDLYEDLKDGIIILRLLEVLSGERVGKITRGKMRIQRVQNINLSLTYLQKKNVKLENIGANDIIDSNHTITLGLIWIIILRFQIQGIQIDEEDGGESREKRSAKESLLLWCKIKTQGYKNVKINNFTTSWKDGLAFNALIHRHRPDLVNYDNLQSKEDIKNLQSAFRIAEENFGVMPLLDAEDVVDYADEKSIITYVASYYQIFSKMRAEDVVERRVGKVMNKVMENARLIREYETLSTTLLKWISITITRLSERQFNNSLLGVQRQLTEFNTYRIVEKPPKFSEKGDIEEKLFNLQSQMRANNQKGYTPEESKTVRNINKAWGELEKAEHETELALRQEIMRQERLEQLATSFDRKARLRFQWITDNLRLISDEDFGSTLTAVEASKKKHEAIVADVTTYQRRVQALNDLHGELERENYHEIQRITEKRDDVFETWKELLEALKYRRSKLDLHIQLQILLSKISSWKNSIAEIKAGFQSEDCGRELADVTNLLQQYNILETDFNTNQEVIMHTVADAKDFVEALDDADEDVSREVNDAVEEIQEIITEVNMLAQTRRAQLEHAQRLFNFFTYVDEELNWIQQIERSLTHTDLTTIKEYASVALVARRHRAIASDIDGHEAVIEQILDNGQEILATRNENAEEVLANMDELQTLWSNLKESVAIRSKRITEIEALGQFLLEASMIESWITLHSSLMSVDVHCNEDSGLRSILKTHQNLQEEIKAYQSQIETLEASAEDLAEIDKASDDVVVRLFTIKKNYQQLLELVQKRHHRLMSLQQFFAFLSDVDTVVSLANDKIVILKSITLPNELNEAEIMMKRLEGIQADLDKNADRYHHVQEQSEELLESLEYNLDEIEAMRDNCNETWNGAHTILKEKVDCLHCKIGFLKLCFDIDSTTTWITVITARLRENVPATTDSDATLKLQSELNAVERDSAAAKERMTAILDNYNELPDLEEDDRCQLDEKLQNLQSQWGDLSDRIDRQRAIIGDCSDYQRLLIDIEDFLDWISKALQEIDQQSDHVPLKAADAEMAIKVHEDLQAEIESHVQLASDINEKSLPYLDDENEDQQLKTKLTELNHNWQEFLDLYEKHKKVLQERYEESIFYGNCRQIEGALLLQDMYVARTLSQIGANTNTKSRPTKRLKNLVRSVIIKEKQKKISLYNLVEMLKHHKDHERSFETCAEKVDELKQFARRLSVKEHEDGDKLVTKAGALDERLEKNRRRFQQTQDELDKSYKYYKFTADCEGLRDWIDEKLKLTTDIDISDRSNVFGLLQKHNTFEAELVATKDQLDQVKETGENLMEVYPDLQNEIEENLDGLQKQWLALCQASAHQGGKLKNLDYQRQVQLAANGFEDWINSVEVSLNNEDTGKDLITCDRLLAKQTEVENELANRKKRLSELYNPDGEDDNEVKDQINSLINRIDEFDEPCKKRRQLINASRQRHQFSFKVDDELLWIHEKKMLAMSEETGNNLSEIRSQNRMHQHLRNEISHHEPLFESIFQVADELMKVDPSLIEDIQSKTDLLESEWVSLEDCCTNRDELLARYTKAFKLMFDLNEFQEWVNEKLAVIDSQDKPKELNSAVDNIENIDEDFVNALEDQREHINEIYEEFCSLAQEKTELYQLLLRIYRFKREVDDLNQWTQEHTLLAKSQDCGYDYEQLQVISKAFEKWVETSKIQASDRITKVHTEGNAIIEACPQKTETLQEWINSVDITWDEFLQQVEERRELLSKTRELYKYYFDAHDLLQELQFKEQSLVNDLGFNLNTTSSLCRIHQNFQLEFVNFENQVSNIRAEAQRLVEESSEGEKVMKVKEDVDKAWINLARRNEWRSYYLQQTQEVFKATVVVDDLIDWICDMYEEVNQVNNIDPPVDIDSCRRSINDMFNSKEEISSYEDKFTHLRSQIDDLQNNENYCRNELEVQWKGVQNLYERLTLNWDLHYKELALFLSVFQFEEDLKKGESWLAFQEDKSRKFEITEFEKYKLNGLDDKVELYEEKDTLLRNQELSNHQVDKEYLSLLIKHQQLLHSSDGFELDGSAFQEEEQQVDDQEIVPKDTENQESEQLLIEDLEINPKAALNQETELRLIEDQEIIPEVYENRKAELRLIEDQGINPHVAENQEAELMPIEDQEINTQAAENLEGAPLVSLEISLSPAGSDISEDVDPNLQISDNSGYDKLTFHVDPSAIDEHINDQINLEVNEEPPHGMDIALDSTVPNANVALDLNHKDEIEPDYKPHFEFNQGINMDINSEPNMKAPDVELSAEGHESAYFIPHGNEMENQVPESQVREASEDLATAVSAPEAIIEATKPQYEEFTRIKKDPVHIKTEREKTMREVEEEAKPQDKPKEQPKEQLEDKPQDGAPLRLIGVIHRKHVMERKGRKSEKRSWDKLIAAVFGLELRFYKDRKHYDAKIQASHSPISIKKMKCQLASDYKKKKNVFRIALSDGAEFLVQTDDVGYYFQKGCNLAYLHLPVYYSQAIDIIKL</sequence>
<name>B3SAU1_TRIAD</name>
<dbReference type="Gene3D" id="1.20.58.60">
    <property type="match status" value="10"/>
</dbReference>
<dbReference type="OrthoDB" id="5865767at2759"/>
<dbReference type="GO" id="GO:0005886">
    <property type="term" value="C:plasma membrane"/>
    <property type="evidence" value="ECO:0000318"/>
    <property type="project" value="GO_Central"/>
</dbReference>
<dbReference type="GO" id="GO:0030054">
    <property type="term" value="C:cell junction"/>
    <property type="evidence" value="ECO:0000318"/>
    <property type="project" value="GO_Central"/>
</dbReference>
<dbReference type="Gene3D" id="2.30.29.30">
    <property type="entry name" value="Pleckstrin-homology domain (PH domain)/Phosphotyrosine-binding domain (PTB)"/>
    <property type="match status" value="1"/>
</dbReference>
<proteinExistence type="predicted"/>
<dbReference type="InterPro" id="IPR001589">
    <property type="entry name" value="Actinin_actin-bd_CS"/>
</dbReference>
<evidence type="ECO:0000256" key="1">
    <source>
        <dbReference type="ARBA" id="ARBA00022737"/>
    </source>
</evidence>
<accession>B3SAU1</accession>
<organism evidence="6 7">
    <name type="scientific">Trichoplax adhaerens</name>
    <name type="common">Trichoplax reptans</name>
    <dbReference type="NCBI Taxonomy" id="10228"/>
    <lineage>
        <taxon>Eukaryota</taxon>
        <taxon>Metazoa</taxon>
        <taxon>Placozoa</taxon>
        <taxon>Uniplacotomia</taxon>
        <taxon>Trichoplacea</taxon>
        <taxon>Trichoplacidae</taxon>
        <taxon>Trichoplax</taxon>
    </lineage>
</organism>
<dbReference type="SMART" id="SM00150">
    <property type="entry name" value="SPEC"/>
    <property type="match status" value="14"/>
</dbReference>
<keyword evidence="1" id="KW-0677">Repeat</keyword>
<dbReference type="FunFam" id="1.10.418.10:FF:000004">
    <property type="entry name" value="Spectrin beta chain"/>
    <property type="match status" value="1"/>
</dbReference>
<dbReference type="GO" id="GO:0051015">
    <property type="term" value="F:actin filament binding"/>
    <property type="evidence" value="ECO:0000318"/>
    <property type="project" value="GO_Central"/>
</dbReference>
<dbReference type="RefSeq" id="XP_002117373.1">
    <property type="nucleotide sequence ID" value="XM_002117337.1"/>
</dbReference>
<evidence type="ECO:0000259" key="5">
    <source>
        <dbReference type="PROSITE" id="PS50021"/>
    </source>
</evidence>
<dbReference type="InterPro" id="IPR002017">
    <property type="entry name" value="Spectrin_repeat"/>
</dbReference>
<evidence type="ECO:0000313" key="7">
    <source>
        <dbReference type="Proteomes" id="UP000009022"/>
    </source>
</evidence>
<dbReference type="PhylomeDB" id="B3SAU1"/>
<feature type="compositionally biased region" description="Basic and acidic residues" evidence="4">
    <location>
        <begin position="2364"/>
        <end position="2400"/>
    </location>
</feature>
<dbReference type="PROSITE" id="PS00020">
    <property type="entry name" value="ACTININ_2"/>
    <property type="match status" value="1"/>
</dbReference>
<dbReference type="PRINTS" id="PR00683">
    <property type="entry name" value="SPECTRINPH"/>
</dbReference>
<dbReference type="InterPro" id="IPR018159">
    <property type="entry name" value="Spectrin/alpha-actinin"/>
</dbReference>
<feature type="coiled-coil region" evidence="3">
    <location>
        <begin position="755"/>
        <end position="789"/>
    </location>
</feature>
<dbReference type="PROSITE" id="PS00019">
    <property type="entry name" value="ACTININ_1"/>
    <property type="match status" value="1"/>
</dbReference>
<dbReference type="HOGENOM" id="CLU_000146_1_0_1"/>
<dbReference type="Pfam" id="PF00435">
    <property type="entry name" value="Spectrin"/>
    <property type="match status" value="12"/>
</dbReference>
<dbReference type="CDD" id="cd21246">
    <property type="entry name" value="CH_SPTB-like_rpt1"/>
    <property type="match status" value="1"/>
</dbReference>
<dbReference type="KEGG" id="tad:TRIADDRAFT_61380"/>
<dbReference type="InterPro" id="IPR011993">
    <property type="entry name" value="PH-like_dom_sf"/>
</dbReference>
<feature type="coiled-coil region" evidence="3">
    <location>
        <begin position="857"/>
        <end position="912"/>
    </location>
</feature>
<dbReference type="GeneID" id="6758585"/>
<dbReference type="InterPro" id="IPR036872">
    <property type="entry name" value="CH_dom_sf"/>
</dbReference>
<dbReference type="PANTHER" id="PTHR11915">
    <property type="entry name" value="SPECTRIN/FILAMIN RELATED CYTOSKELETAL PROTEIN"/>
    <property type="match status" value="1"/>
</dbReference>
<dbReference type="PROSITE" id="PS50021">
    <property type="entry name" value="CH"/>
    <property type="match status" value="2"/>
</dbReference>
<keyword evidence="2" id="KW-0009">Actin-binding</keyword>
<dbReference type="OMA" id="EPADMTS"/>
<evidence type="ECO:0000313" key="6">
    <source>
        <dbReference type="EMBL" id="EDV20212.1"/>
    </source>
</evidence>
<dbReference type="Proteomes" id="UP000009022">
    <property type="component" value="Unassembled WGS sequence"/>
</dbReference>
<keyword evidence="3" id="KW-0175">Coiled coil</keyword>
<dbReference type="GO" id="GO:0005543">
    <property type="term" value="F:phospholipid binding"/>
    <property type="evidence" value="ECO:0007669"/>
    <property type="project" value="InterPro"/>
</dbReference>
<dbReference type="SMART" id="SM00033">
    <property type="entry name" value="CH"/>
    <property type="match status" value="2"/>
</dbReference>
<dbReference type="FunFam" id="1.10.418.10:FF:000001">
    <property type="entry name" value="Actinin alpha 1"/>
    <property type="match status" value="1"/>
</dbReference>
<dbReference type="FunCoup" id="B3SAU1">
    <property type="interactions" value="223"/>
</dbReference>